<comment type="similarity">
    <text evidence="2">Belongs to the FAM174 family.</text>
</comment>
<evidence type="ECO:0000256" key="1">
    <source>
        <dbReference type="ARBA" id="ARBA00004479"/>
    </source>
</evidence>
<accession>E2BIM1</accession>
<dbReference type="EMBL" id="GL448516">
    <property type="protein sequence ID" value="EFN84468.1"/>
    <property type="molecule type" value="Genomic_DNA"/>
</dbReference>
<dbReference type="InterPro" id="IPR009565">
    <property type="entry name" value="FAM174-like"/>
</dbReference>
<dbReference type="AlphaFoldDB" id="E2BIM1"/>
<keyword evidence="4 10" id="KW-0732">Signal</keyword>
<dbReference type="Pfam" id="PF06679">
    <property type="entry name" value="DUF1180"/>
    <property type="match status" value="1"/>
</dbReference>
<evidence type="ECO:0000256" key="9">
    <source>
        <dbReference type="SAM" id="Phobius"/>
    </source>
</evidence>
<keyword evidence="6 9" id="KW-0472">Membrane</keyword>
<evidence type="ECO:0000256" key="2">
    <source>
        <dbReference type="ARBA" id="ARBA00006986"/>
    </source>
</evidence>
<dbReference type="GO" id="GO:0016020">
    <property type="term" value="C:membrane"/>
    <property type="evidence" value="ECO:0007669"/>
    <property type="project" value="UniProtKB-SubCell"/>
</dbReference>
<sequence>MTRSKIQKMKFFLFLLIFLLAQTATSEGSFRERRDASTVGSKDKVEDTGGKVGEQPVAATPSSPGKNTNGQQTADGASVNTKAKSPADTSNKTHNITSKPDAVAVAVAVTNKTAHAADATDEHSSEGHTTFNTGALVRGFLVFVGLSILVMAYIVFRSFRLSKTRAQMVRKYGVLTHRQDVEMRPLPLEEEDDEDTTVFDASNVLTNNIQHQNT</sequence>
<dbReference type="Proteomes" id="UP000008237">
    <property type="component" value="Unassembled WGS sequence"/>
</dbReference>
<evidence type="ECO:0000256" key="3">
    <source>
        <dbReference type="ARBA" id="ARBA00022692"/>
    </source>
</evidence>
<dbReference type="PANTHER" id="PTHR28607:SF4">
    <property type="entry name" value="TRANSMEMBRANE PROTEIN"/>
    <property type="match status" value="1"/>
</dbReference>
<keyword evidence="5 9" id="KW-1133">Transmembrane helix</keyword>
<evidence type="ECO:0000313" key="11">
    <source>
        <dbReference type="EMBL" id="EFN84468.1"/>
    </source>
</evidence>
<keyword evidence="12" id="KW-1185">Reference proteome</keyword>
<dbReference type="OrthoDB" id="5917722at2759"/>
<evidence type="ECO:0000256" key="7">
    <source>
        <dbReference type="ARBA" id="ARBA00023180"/>
    </source>
</evidence>
<dbReference type="KEGG" id="hst:105183225"/>
<evidence type="ECO:0000256" key="5">
    <source>
        <dbReference type="ARBA" id="ARBA00022989"/>
    </source>
</evidence>
<evidence type="ECO:0000256" key="8">
    <source>
        <dbReference type="SAM" id="MobiDB-lite"/>
    </source>
</evidence>
<evidence type="ECO:0008006" key="13">
    <source>
        <dbReference type="Google" id="ProtNLM"/>
    </source>
</evidence>
<comment type="subcellular location">
    <subcellularLocation>
        <location evidence="1">Membrane</location>
        <topology evidence="1">Single-pass type I membrane protein</topology>
    </subcellularLocation>
</comment>
<keyword evidence="3 9" id="KW-0812">Transmembrane</keyword>
<feature type="compositionally biased region" description="Basic and acidic residues" evidence="8">
    <location>
        <begin position="29"/>
        <end position="49"/>
    </location>
</feature>
<keyword evidence="7" id="KW-0325">Glycoprotein</keyword>
<dbReference type="STRING" id="610380.E2BIM1"/>
<protein>
    <recommendedName>
        <fullName evidence="13">Membrane protein FAM174</fullName>
    </recommendedName>
</protein>
<dbReference type="PhylomeDB" id="E2BIM1"/>
<feature type="signal peptide" evidence="10">
    <location>
        <begin position="1"/>
        <end position="26"/>
    </location>
</feature>
<dbReference type="InParanoid" id="E2BIM1"/>
<evidence type="ECO:0000256" key="6">
    <source>
        <dbReference type="ARBA" id="ARBA00023136"/>
    </source>
</evidence>
<feature type="transmembrane region" description="Helical" evidence="9">
    <location>
        <begin position="135"/>
        <end position="156"/>
    </location>
</feature>
<name>E2BIM1_HARSA</name>
<evidence type="ECO:0000256" key="10">
    <source>
        <dbReference type="SAM" id="SignalP"/>
    </source>
</evidence>
<proteinExistence type="inferred from homology"/>
<feature type="chain" id="PRO_5003158124" description="Membrane protein FAM174" evidence="10">
    <location>
        <begin position="27"/>
        <end position="214"/>
    </location>
</feature>
<evidence type="ECO:0000256" key="4">
    <source>
        <dbReference type="ARBA" id="ARBA00022729"/>
    </source>
</evidence>
<feature type="region of interest" description="Disordered" evidence="8">
    <location>
        <begin position="28"/>
        <end position="97"/>
    </location>
</feature>
<dbReference type="OMA" id="HRQDVEM"/>
<dbReference type="PANTHER" id="PTHR28607">
    <property type="entry name" value="EXPRESSED PROTEIN"/>
    <property type="match status" value="1"/>
</dbReference>
<organism evidence="12">
    <name type="scientific">Harpegnathos saltator</name>
    <name type="common">Jerdon's jumping ant</name>
    <dbReference type="NCBI Taxonomy" id="610380"/>
    <lineage>
        <taxon>Eukaryota</taxon>
        <taxon>Metazoa</taxon>
        <taxon>Ecdysozoa</taxon>
        <taxon>Arthropoda</taxon>
        <taxon>Hexapoda</taxon>
        <taxon>Insecta</taxon>
        <taxon>Pterygota</taxon>
        <taxon>Neoptera</taxon>
        <taxon>Endopterygota</taxon>
        <taxon>Hymenoptera</taxon>
        <taxon>Apocrita</taxon>
        <taxon>Aculeata</taxon>
        <taxon>Formicoidea</taxon>
        <taxon>Formicidae</taxon>
        <taxon>Ponerinae</taxon>
        <taxon>Ponerini</taxon>
        <taxon>Harpegnathos</taxon>
    </lineage>
</organism>
<reference evidence="11 12" key="1">
    <citation type="journal article" date="2010" name="Science">
        <title>Genomic comparison of the ants Camponotus floridanus and Harpegnathos saltator.</title>
        <authorList>
            <person name="Bonasio R."/>
            <person name="Zhang G."/>
            <person name="Ye C."/>
            <person name="Mutti N.S."/>
            <person name="Fang X."/>
            <person name="Qin N."/>
            <person name="Donahue G."/>
            <person name="Yang P."/>
            <person name="Li Q."/>
            <person name="Li C."/>
            <person name="Zhang P."/>
            <person name="Huang Z."/>
            <person name="Berger S.L."/>
            <person name="Reinberg D."/>
            <person name="Wang J."/>
            <person name="Liebig J."/>
        </authorList>
    </citation>
    <scope>NUCLEOTIDE SEQUENCE [LARGE SCALE GENOMIC DNA]</scope>
    <source>
        <strain evidence="11 12">R22 G/1</strain>
    </source>
</reference>
<feature type="compositionally biased region" description="Polar residues" evidence="8">
    <location>
        <begin position="60"/>
        <end position="97"/>
    </location>
</feature>
<gene>
    <name evidence="11" type="ORF">EAI_13158</name>
</gene>
<evidence type="ECO:0000313" key="12">
    <source>
        <dbReference type="Proteomes" id="UP000008237"/>
    </source>
</evidence>